<comment type="caution">
    <text evidence="5">The sequence shown here is derived from an EMBL/GenBank/DDBJ whole genome shotgun (WGS) entry which is preliminary data.</text>
</comment>
<gene>
    <name evidence="5" type="ORF">OM076_17535</name>
</gene>
<evidence type="ECO:0000259" key="4">
    <source>
        <dbReference type="Pfam" id="PF06525"/>
    </source>
</evidence>
<feature type="compositionally biased region" description="Pro residues" evidence="2">
    <location>
        <begin position="82"/>
        <end position="104"/>
    </location>
</feature>
<feature type="compositionally biased region" description="Basic residues" evidence="2">
    <location>
        <begin position="41"/>
        <end position="54"/>
    </location>
</feature>
<feature type="domain" description="Sulfocyanin-like C-terminal" evidence="4">
    <location>
        <begin position="140"/>
        <end position="200"/>
    </location>
</feature>
<dbReference type="SUPFAM" id="SSF49503">
    <property type="entry name" value="Cupredoxins"/>
    <property type="match status" value="1"/>
</dbReference>
<dbReference type="Pfam" id="PF06525">
    <property type="entry name" value="SoxE"/>
    <property type="match status" value="1"/>
</dbReference>
<dbReference type="GO" id="GO:0046872">
    <property type="term" value="F:metal ion binding"/>
    <property type="evidence" value="ECO:0007669"/>
    <property type="project" value="UniProtKB-KW"/>
</dbReference>
<feature type="region of interest" description="Disordered" evidence="2">
    <location>
        <begin position="28"/>
        <end position="111"/>
    </location>
</feature>
<dbReference type="PROSITE" id="PS00079">
    <property type="entry name" value="MULTICOPPER_OXIDASE1"/>
    <property type="match status" value="1"/>
</dbReference>
<dbReference type="Proteomes" id="UP001149140">
    <property type="component" value="Unassembled WGS sequence"/>
</dbReference>
<feature type="chain" id="PRO_5040917167" evidence="3">
    <location>
        <begin position="21"/>
        <end position="201"/>
    </location>
</feature>
<keyword evidence="3" id="KW-0732">Signal</keyword>
<feature type="signal peptide" evidence="3">
    <location>
        <begin position="1"/>
        <end position="20"/>
    </location>
</feature>
<dbReference type="EMBL" id="JAPDOD010000016">
    <property type="protein sequence ID" value="MDA0162079.1"/>
    <property type="molecule type" value="Genomic_DNA"/>
</dbReference>
<evidence type="ECO:0000256" key="3">
    <source>
        <dbReference type="SAM" id="SignalP"/>
    </source>
</evidence>
<proteinExistence type="predicted"/>
<keyword evidence="6" id="KW-1185">Reference proteome</keyword>
<dbReference type="InterPro" id="IPR033138">
    <property type="entry name" value="Cu_oxidase_CS"/>
</dbReference>
<dbReference type="RefSeq" id="WP_270041316.1">
    <property type="nucleotide sequence ID" value="NZ_JAPDOD010000016.1"/>
</dbReference>
<dbReference type="InterPro" id="IPR008972">
    <property type="entry name" value="Cupredoxin"/>
</dbReference>
<evidence type="ECO:0000313" key="5">
    <source>
        <dbReference type="EMBL" id="MDA0162079.1"/>
    </source>
</evidence>
<dbReference type="Gene3D" id="2.60.40.420">
    <property type="entry name" value="Cupredoxins - blue copper proteins"/>
    <property type="match status" value="1"/>
</dbReference>
<evidence type="ECO:0000256" key="1">
    <source>
        <dbReference type="ARBA" id="ARBA00022723"/>
    </source>
</evidence>
<name>A0A9X3MSZ7_9ACTN</name>
<protein>
    <submittedName>
        <fullName evidence="5">Sulfocyanin-like copper-binding protein</fullName>
    </submittedName>
</protein>
<accession>A0A9X3MSZ7</accession>
<reference evidence="5" key="1">
    <citation type="submission" date="2022-10" db="EMBL/GenBank/DDBJ databases">
        <title>The WGS of Solirubrobacter ginsenosidimutans DSM 21036.</title>
        <authorList>
            <person name="Jiang Z."/>
        </authorList>
    </citation>
    <scope>NUCLEOTIDE SEQUENCE</scope>
    <source>
        <strain evidence="5">DSM 21036</strain>
    </source>
</reference>
<evidence type="ECO:0000256" key="2">
    <source>
        <dbReference type="SAM" id="MobiDB-lite"/>
    </source>
</evidence>
<organism evidence="5 6">
    <name type="scientific">Solirubrobacter ginsenosidimutans</name>
    <dbReference type="NCBI Taxonomy" id="490573"/>
    <lineage>
        <taxon>Bacteria</taxon>
        <taxon>Bacillati</taxon>
        <taxon>Actinomycetota</taxon>
        <taxon>Thermoleophilia</taxon>
        <taxon>Solirubrobacterales</taxon>
        <taxon>Solirubrobacteraceae</taxon>
        <taxon>Solirubrobacter</taxon>
    </lineage>
</organism>
<sequence>MSWFAILLALAALGGSPSAAARKQCAKAAVSTHQKQQCKTAGKKKKTPVAKVKPRSGTQPQTPGAQRDPSAPTSPGSSGDPSPTPTPTPKPGATPTPTPVPTATPDPVKYPARTGVDLSEWTVRPTYRTLATGRVTFNAANLGEDDHNLSVRSGATEYGKVDLAPGDTDSLVLQLPPGTYTLYCSLQGHEEQGMRADIIVR</sequence>
<keyword evidence="1" id="KW-0479">Metal-binding</keyword>
<dbReference type="AlphaFoldDB" id="A0A9X3MSZ7"/>
<feature type="compositionally biased region" description="Low complexity" evidence="2">
    <location>
        <begin position="28"/>
        <end position="40"/>
    </location>
</feature>
<feature type="compositionally biased region" description="Low complexity" evidence="2">
    <location>
        <begin position="68"/>
        <end position="81"/>
    </location>
</feature>
<evidence type="ECO:0000313" key="6">
    <source>
        <dbReference type="Proteomes" id="UP001149140"/>
    </source>
</evidence>
<dbReference type="InterPro" id="IPR049544">
    <property type="entry name" value="SoxE-like_C"/>
</dbReference>